<dbReference type="Pfam" id="PF03572">
    <property type="entry name" value="Peptidase_S41"/>
    <property type="match status" value="1"/>
</dbReference>
<dbReference type="GO" id="GO:0004175">
    <property type="term" value="F:endopeptidase activity"/>
    <property type="evidence" value="ECO:0007669"/>
    <property type="project" value="TreeGrafter"/>
</dbReference>
<dbReference type="SMART" id="SM00245">
    <property type="entry name" value="TSPc"/>
    <property type="match status" value="1"/>
</dbReference>
<keyword evidence="1" id="KW-0732">Signal</keyword>
<dbReference type="InterPro" id="IPR005151">
    <property type="entry name" value="Tail-specific_protease"/>
</dbReference>
<reference evidence="3 4" key="1">
    <citation type="submission" date="2014-07" db="EMBL/GenBank/DDBJ databases">
        <authorList>
            <person name="McCorrison J."/>
            <person name="Sanka R."/>
            <person name="Torralba M."/>
            <person name="Gillis M."/>
            <person name="Haft D.H."/>
            <person name="Methe B."/>
            <person name="Sutton G."/>
            <person name="Nelson K.E."/>
        </authorList>
    </citation>
    <scope>NUCLEOTIDE SEQUENCE [LARGE SCALE GENOMIC DNA]</scope>
    <source>
        <strain evidence="3 4">DNF00882</strain>
    </source>
</reference>
<dbReference type="InterPro" id="IPR029045">
    <property type="entry name" value="ClpP/crotonase-like_dom_sf"/>
</dbReference>
<feature type="domain" description="Tail specific protease" evidence="2">
    <location>
        <begin position="212"/>
        <end position="428"/>
    </location>
</feature>
<dbReference type="EMBL" id="JRNR01000146">
    <property type="protein sequence ID" value="KGF46302.1"/>
    <property type="molecule type" value="Genomic_DNA"/>
</dbReference>
<comment type="caution">
    <text evidence="3">The sequence shown here is derived from an EMBL/GenBank/DDBJ whole genome shotgun (WGS) entry which is preliminary data.</text>
</comment>
<dbReference type="Proteomes" id="UP000029538">
    <property type="component" value="Unassembled WGS sequence"/>
</dbReference>
<dbReference type="PANTHER" id="PTHR32060">
    <property type="entry name" value="TAIL-SPECIFIC PROTEASE"/>
    <property type="match status" value="1"/>
</dbReference>
<evidence type="ECO:0000259" key="2">
    <source>
        <dbReference type="SMART" id="SM00245"/>
    </source>
</evidence>
<sequence>MKRLFLFIILLQLVVCTVKADNQNGGKISKEQAIEDVDSLVYMLCEVHPNVFSMVTPTKFLMQVNAIKQSFRDSLTTLELYQKVAPLVASVGDGHTSLTFPFNDVFRKETPRFPLMVSVNSNDSTITTRGALFGVPEGVKIVSINGIGSKEIIQNMMKYVSGERTFFKLTCVNNDFIAWFHMLYRANEYKIEYLENGKLTTKRLRSVSVIEKRNEMSKGLKEVEINNSVHYDILNKKAALMNIPSFRSANDMAKVCQTMVADLNRKRIENLIIDVRDNGGGTSMAVDTLLTYIANKPFMQYEKVWAKITPTTQTMTRRPYNKGCFFGVNEEKIQPIADETKRFKGKVWVLMNHHTFSAAASFVWTIKAFKIGTLVGEEAGGMNVAYGDVVSYALPHSKLHLGISFKRFWLYGADETNIHGALPDILAESDNALKVVLDKIHK</sequence>
<evidence type="ECO:0000313" key="3">
    <source>
        <dbReference type="EMBL" id="KGF46302.1"/>
    </source>
</evidence>
<dbReference type="GO" id="GO:0030288">
    <property type="term" value="C:outer membrane-bounded periplasmic space"/>
    <property type="evidence" value="ECO:0007669"/>
    <property type="project" value="TreeGrafter"/>
</dbReference>
<evidence type="ECO:0000256" key="1">
    <source>
        <dbReference type="SAM" id="SignalP"/>
    </source>
</evidence>
<name>A0A096BUC4_9BACT</name>
<feature type="chain" id="PRO_5001917539" evidence="1">
    <location>
        <begin position="21"/>
        <end position="442"/>
    </location>
</feature>
<dbReference type="RefSeq" id="WP_036884920.1">
    <property type="nucleotide sequence ID" value="NZ_JRNR01000146.1"/>
</dbReference>
<dbReference type="GO" id="GO:0008236">
    <property type="term" value="F:serine-type peptidase activity"/>
    <property type="evidence" value="ECO:0007669"/>
    <property type="project" value="InterPro"/>
</dbReference>
<protein>
    <submittedName>
        <fullName evidence="3">Peptidase S41</fullName>
    </submittedName>
</protein>
<dbReference type="SUPFAM" id="SSF52096">
    <property type="entry name" value="ClpP/crotonase"/>
    <property type="match status" value="1"/>
</dbReference>
<organism evidence="3 4">
    <name type="scientific">Prevotella disiens DNF00882</name>
    <dbReference type="NCBI Taxonomy" id="1401075"/>
    <lineage>
        <taxon>Bacteria</taxon>
        <taxon>Pseudomonadati</taxon>
        <taxon>Bacteroidota</taxon>
        <taxon>Bacteroidia</taxon>
        <taxon>Bacteroidales</taxon>
        <taxon>Prevotellaceae</taxon>
        <taxon>Prevotella</taxon>
    </lineage>
</organism>
<gene>
    <name evidence="3" type="ORF">HMPREF0654_11530</name>
</gene>
<feature type="signal peptide" evidence="1">
    <location>
        <begin position="1"/>
        <end position="20"/>
    </location>
</feature>
<dbReference type="GO" id="GO:0006508">
    <property type="term" value="P:proteolysis"/>
    <property type="evidence" value="ECO:0007669"/>
    <property type="project" value="InterPro"/>
</dbReference>
<dbReference type="GO" id="GO:0007165">
    <property type="term" value="P:signal transduction"/>
    <property type="evidence" value="ECO:0007669"/>
    <property type="project" value="TreeGrafter"/>
</dbReference>
<dbReference type="Gene3D" id="3.90.226.10">
    <property type="entry name" value="2-enoyl-CoA Hydratase, Chain A, domain 1"/>
    <property type="match status" value="1"/>
</dbReference>
<dbReference type="AlphaFoldDB" id="A0A096BUC4"/>
<evidence type="ECO:0000313" key="4">
    <source>
        <dbReference type="Proteomes" id="UP000029538"/>
    </source>
</evidence>
<dbReference type="PANTHER" id="PTHR32060:SF30">
    <property type="entry name" value="CARBOXY-TERMINAL PROCESSING PROTEASE CTPA"/>
    <property type="match status" value="1"/>
</dbReference>
<accession>A0A096BUC4</accession>
<proteinExistence type="predicted"/>